<keyword evidence="3" id="KW-1185">Reference proteome</keyword>
<sequence>LGATAQIKQNPSRSGGKGIDWALYKERHLVECFFNRIKRFHRIALRCEKTISSFRAFVALACAMTWLA</sequence>
<dbReference type="EMBL" id="JASNJE010000004">
    <property type="protein sequence ID" value="MDK3072339.1"/>
    <property type="molecule type" value="Genomic_DNA"/>
</dbReference>
<dbReference type="Pfam" id="PF01609">
    <property type="entry name" value="DDE_Tnp_1"/>
    <property type="match status" value="1"/>
</dbReference>
<evidence type="ECO:0000313" key="2">
    <source>
        <dbReference type="EMBL" id="MDK3072339.1"/>
    </source>
</evidence>
<organism evidence="2 3">
    <name type="scientific">Sedimentitalea xiamensis</name>
    <dbReference type="NCBI Taxonomy" id="3050037"/>
    <lineage>
        <taxon>Bacteria</taxon>
        <taxon>Pseudomonadati</taxon>
        <taxon>Pseudomonadota</taxon>
        <taxon>Alphaproteobacteria</taxon>
        <taxon>Rhodobacterales</taxon>
        <taxon>Paracoccaceae</taxon>
        <taxon>Sedimentitalea</taxon>
    </lineage>
</organism>
<evidence type="ECO:0000259" key="1">
    <source>
        <dbReference type="Pfam" id="PF01609"/>
    </source>
</evidence>
<proteinExistence type="predicted"/>
<gene>
    <name evidence="2" type="ORF">QO034_04375</name>
</gene>
<feature type="non-terminal residue" evidence="2">
    <location>
        <position position="1"/>
    </location>
</feature>
<dbReference type="RefSeq" id="WP_407696723.1">
    <property type="nucleotide sequence ID" value="NZ_JASNJE010000004.1"/>
</dbReference>
<reference evidence="2 3" key="1">
    <citation type="submission" date="2023-05" db="EMBL/GenBank/DDBJ databases">
        <title>Sedimentitalea sp. nov. JM2-8.</title>
        <authorList>
            <person name="Huang J."/>
        </authorList>
    </citation>
    <scope>NUCLEOTIDE SEQUENCE [LARGE SCALE GENOMIC DNA]</scope>
    <source>
        <strain evidence="2 3">JM2-8</strain>
    </source>
</reference>
<protein>
    <submittedName>
        <fullName evidence="2">IS5/IS1182 family transposase</fullName>
    </submittedName>
</protein>
<accession>A0ABT7FB50</accession>
<dbReference type="InterPro" id="IPR002559">
    <property type="entry name" value="Transposase_11"/>
</dbReference>
<dbReference type="Proteomes" id="UP001227126">
    <property type="component" value="Unassembled WGS sequence"/>
</dbReference>
<comment type="caution">
    <text evidence="2">The sequence shown here is derived from an EMBL/GenBank/DDBJ whole genome shotgun (WGS) entry which is preliminary data.</text>
</comment>
<name>A0ABT7FB50_9RHOB</name>
<evidence type="ECO:0000313" key="3">
    <source>
        <dbReference type="Proteomes" id="UP001227126"/>
    </source>
</evidence>
<feature type="domain" description="Transposase IS4-like" evidence="1">
    <location>
        <begin position="21"/>
        <end position="65"/>
    </location>
</feature>